<sequence>MKIVPLGLALGRYLGPLVIPCLRLREETKYLQVGDSTPFKALALDTAESDI</sequence>
<accession>A0A7W8XY35</accession>
<comment type="caution">
    <text evidence="1">The sequence shown here is derived from an EMBL/GenBank/DDBJ whole genome shotgun (WGS) entry which is preliminary data.</text>
</comment>
<reference evidence="1 2" key="1">
    <citation type="submission" date="2020-08" db="EMBL/GenBank/DDBJ databases">
        <title>Genomic Encyclopedia of Type Strains, Phase IV (KMG-V): Genome sequencing to study the core and pangenomes of soil and plant-associated prokaryotes.</title>
        <authorList>
            <person name="Whitman W."/>
        </authorList>
    </citation>
    <scope>NUCLEOTIDE SEQUENCE [LARGE SCALE GENOMIC DNA]</scope>
    <source>
        <strain evidence="1 2">SEMIA 4064</strain>
    </source>
</reference>
<organism evidence="1 2">
    <name type="scientific">Rhizobium paranaense</name>
    <dbReference type="NCBI Taxonomy" id="1650438"/>
    <lineage>
        <taxon>Bacteria</taxon>
        <taxon>Pseudomonadati</taxon>
        <taxon>Pseudomonadota</taxon>
        <taxon>Alphaproteobacteria</taxon>
        <taxon>Hyphomicrobiales</taxon>
        <taxon>Rhizobiaceae</taxon>
        <taxon>Rhizobium/Agrobacterium group</taxon>
        <taxon>Rhizobium</taxon>
    </lineage>
</organism>
<dbReference type="AlphaFoldDB" id="A0A7W8XY35"/>
<name>A0A7W8XY35_9HYPH</name>
<evidence type="ECO:0000313" key="1">
    <source>
        <dbReference type="EMBL" id="MBB5577708.1"/>
    </source>
</evidence>
<gene>
    <name evidence="1" type="ORF">GGD50_006363</name>
</gene>
<dbReference type="EMBL" id="JACHBI010000023">
    <property type="protein sequence ID" value="MBB5577708.1"/>
    <property type="molecule type" value="Genomic_DNA"/>
</dbReference>
<protein>
    <submittedName>
        <fullName evidence="1">Uncharacterized protein</fullName>
    </submittedName>
</protein>
<dbReference type="Proteomes" id="UP000549882">
    <property type="component" value="Unassembled WGS sequence"/>
</dbReference>
<proteinExistence type="predicted"/>
<evidence type="ECO:0000313" key="2">
    <source>
        <dbReference type="Proteomes" id="UP000549882"/>
    </source>
</evidence>
<keyword evidence="2" id="KW-1185">Reference proteome</keyword>